<dbReference type="OrthoDB" id="9797231at2"/>
<dbReference type="AlphaFoldDB" id="A0A330L1M7"/>
<dbReference type="InterPro" id="IPR009875">
    <property type="entry name" value="PilZ_domain"/>
</dbReference>
<dbReference type="EMBL" id="OUNR01000001">
    <property type="protein sequence ID" value="SPP63630.1"/>
    <property type="molecule type" value="Genomic_DNA"/>
</dbReference>
<dbReference type="RefSeq" id="WP_121988133.1">
    <property type="nucleotide sequence ID" value="NZ_OUNR01000001.1"/>
</dbReference>
<dbReference type="Pfam" id="PF07238">
    <property type="entry name" value="PilZ"/>
    <property type="match status" value="1"/>
</dbReference>
<evidence type="ECO:0000259" key="1">
    <source>
        <dbReference type="Pfam" id="PF07238"/>
    </source>
</evidence>
<accession>A0A330L1M7</accession>
<dbReference type="InParanoid" id="A0A330L1M7"/>
<gene>
    <name evidence="2" type="ORF">NITLEN_10716</name>
</gene>
<keyword evidence="3" id="KW-1185">Reference proteome</keyword>
<sequence length="132" mass="14893">MPSDAPASQPSGKDRREYYRITVALPIRIQPESDTTEGVLIEQSVNISGGGFGMTVATVYQPDDILSVTMRLPDYGLFTSLAEVVRLDALPYPEGTYRLHARFVRMTSQDREVLIRHILIFQRNHLQAHYSA</sequence>
<dbReference type="GO" id="GO:0035438">
    <property type="term" value="F:cyclic-di-GMP binding"/>
    <property type="evidence" value="ECO:0007669"/>
    <property type="project" value="InterPro"/>
</dbReference>
<evidence type="ECO:0000313" key="3">
    <source>
        <dbReference type="Proteomes" id="UP000248168"/>
    </source>
</evidence>
<dbReference type="Gene3D" id="2.40.10.220">
    <property type="entry name" value="predicted glycosyltransferase like domains"/>
    <property type="match status" value="1"/>
</dbReference>
<reference evidence="3" key="1">
    <citation type="submission" date="2018-04" db="EMBL/GenBank/DDBJ databases">
        <authorList>
            <person name="Lucker S."/>
            <person name="Sakoula D."/>
        </authorList>
    </citation>
    <scope>NUCLEOTIDE SEQUENCE [LARGE SCALE GENOMIC DNA]</scope>
</reference>
<organism evidence="2 3">
    <name type="scientific">Nitrospira lenta</name>
    <dbReference type="NCBI Taxonomy" id="1436998"/>
    <lineage>
        <taxon>Bacteria</taxon>
        <taxon>Pseudomonadati</taxon>
        <taxon>Nitrospirota</taxon>
        <taxon>Nitrospiria</taxon>
        <taxon>Nitrospirales</taxon>
        <taxon>Nitrospiraceae</taxon>
        <taxon>Nitrospira</taxon>
    </lineage>
</organism>
<dbReference type="Proteomes" id="UP000248168">
    <property type="component" value="Unassembled WGS sequence"/>
</dbReference>
<evidence type="ECO:0000313" key="2">
    <source>
        <dbReference type="EMBL" id="SPP63630.1"/>
    </source>
</evidence>
<name>A0A330L1M7_9BACT</name>
<protein>
    <recommendedName>
        <fullName evidence="1">PilZ domain-containing protein</fullName>
    </recommendedName>
</protein>
<feature type="domain" description="PilZ" evidence="1">
    <location>
        <begin position="14"/>
        <end position="118"/>
    </location>
</feature>
<proteinExistence type="predicted"/>